<reference evidence="1 2" key="1">
    <citation type="submission" date="2014-06" db="EMBL/GenBank/DDBJ databases">
        <title>Whole Genome Sequences of Three Symbiotic Endozoicomonas Bacteria.</title>
        <authorList>
            <person name="Neave M.J."/>
            <person name="Apprill A."/>
            <person name="Voolstra C.R."/>
        </authorList>
    </citation>
    <scope>NUCLEOTIDE SEQUENCE [LARGE SCALE GENOMIC DNA]</scope>
    <source>
        <strain evidence="1 2">LMG 24815</strain>
    </source>
</reference>
<dbReference type="RefSeq" id="WP_034874434.1">
    <property type="nucleotide sequence ID" value="NZ_JOKG01000002.1"/>
</dbReference>
<dbReference type="AlphaFoldDB" id="A0A081N7U6"/>
<comment type="caution">
    <text evidence="1">The sequence shown here is derived from an EMBL/GenBank/DDBJ whole genome shotgun (WGS) entry which is preliminary data.</text>
</comment>
<proteinExistence type="predicted"/>
<dbReference type="EMBL" id="JOKG01000002">
    <property type="protein sequence ID" value="KEQ14519.1"/>
    <property type="molecule type" value="Genomic_DNA"/>
</dbReference>
<organism evidence="1 2">
    <name type="scientific">Endozoicomonas montiporae</name>
    <dbReference type="NCBI Taxonomy" id="1027273"/>
    <lineage>
        <taxon>Bacteria</taxon>
        <taxon>Pseudomonadati</taxon>
        <taxon>Pseudomonadota</taxon>
        <taxon>Gammaproteobacteria</taxon>
        <taxon>Oceanospirillales</taxon>
        <taxon>Endozoicomonadaceae</taxon>
        <taxon>Endozoicomonas</taxon>
    </lineage>
</organism>
<sequence length="66" mass="7455">MRYRTRDGDMLDDICLKYYQRTDVLPQVLAANPRLAQMGAVLPAGVVINLPNIAAPKAEKEVRLWD</sequence>
<protein>
    <recommendedName>
        <fullName evidence="3">Tail protein X</fullName>
    </recommendedName>
</protein>
<keyword evidence="2" id="KW-1185">Reference proteome</keyword>
<evidence type="ECO:0000313" key="2">
    <source>
        <dbReference type="Proteomes" id="UP000028006"/>
    </source>
</evidence>
<evidence type="ECO:0008006" key="3">
    <source>
        <dbReference type="Google" id="ProtNLM"/>
    </source>
</evidence>
<dbReference type="Pfam" id="PF05489">
    <property type="entry name" value="Phage_tail_X"/>
    <property type="match status" value="1"/>
</dbReference>
<accession>A0A081N7U6</accession>
<name>A0A081N7U6_9GAMM</name>
<dbReference type="Proteomes" id="UP000028006">
    <property type="component" value="Unassembled WGS sequence"/>
</dbReference>
<evidence type="ECO:0000313" key="1">
    <source>
        <dbReference type="EMBL" id="KEQ14519.1"/>
    </source>
</evidence>
<dbReference type="eggNOG" id="COG5004">
    <property type="taxonomic scope" value="Bacteria"/>
</dbReference>
<dbReference type="InterPro" id="IPR008861">
    <property type="entry name" value="GpX-like"/>
</dbReference>
<gene>
    <name evidence="1" type="ORF">GZ77_09235</name>
</gene>